<evidence type="ECO:0000313" key="10">
    <source>
        <dbReference type="Proteomes" id="UP000241247"/>
    </source>
</evidence>
<keyword evidence="3" id="KW-1003">Cell membrane</keyword>
<dbReference type="OrthoDB" id="7957355at2"/>
<feature type="transmembrane region" description="Helical" evidence="7">
    <location>
        <begin position="262"/>
        <end position="285"/>
    </location>
</feature>
<protein>
    <submittedName>
        <fullName evidence="9">NitT/TauT family transport system permease protein</fullName>
    </submittedName>
</protein>
<dbReference type="EMBL" id="PZZZ01000006">
    <property type="protein sequence ID" value="PTM93569.1"/>
    <property type="molecule type" value="Genomic_DNA"/>
</dbReference>
<evidence type="ECO:0000256" key="6">
    <source>
        <dbReference type="ARBA" id="ARBA00023136"/>
    </source>
</evidence>
<comment type="subcellular location">
    <subcellularLocation>
        <location evidence="1 7">Cell membrane</location>
        <topology evidence="1 7">Multi-pass membrane protein</topology>
    </subcellularLocation>
</comment>
<evidence type="ECO:0000256" key="1">
    <source>
        <dbReference type="ARBA" id="ARBA00004651"/>
    </source>
</evidence>
<evidence type="ECO:0000256" key="4">
    <source>
        <dbReference type="ARBA" id="ARBA00022692"/>
    </source>
</evidence>
<organism evidence="9 10">
    <name type="scientific">Mycoplana dimorpha</name>
    <dbReference type="NCBI Taxonomy" id="28320"/>
    <lineage>
        <taxon>Bacteria</taxon>
        <taxon>Pseudomonadati</taxon>
        <taxon>Pseudomonadota</taxon>
        <taxon>Alphaproteobacteria</taxon>
        <taxon>Hyphomicrobiales</taxon>
        <taxon>Rhizobiaceae</taxon>
        <taxon>Mycoplana</taxon>
    </lineage>
</organism>
<dbReference type="GO" id="GO:0055085">
    <property type="term" value="P:transmembrane transport"/>
    <property type="evidence" value="ECO:0007669"/>
    <property type="project" value="InterPro"/>
</dbReference>
<comment type="caution">
    <text evidence="9">The sequence shown here is derived from an EMBL/GenBank/DDBJ whole genome shotgun (WGS) entry which is preliminary data.</text>
</comment>
<feature type="transmembrane region" description="Helical" evidence="7">
    <location>
        <begin position="78"/>
        <end position="98"/>
    </location>
</feature>
<dbReference type="AlphaFoldDB" id="A0A2T5B3M3"/>
<dbReference type="Pfam" id="PF00528">
    <property type="entry name" value="BPD_transp_1"/>
    <property type="match status" value="1"/>
</dbReference>
<dbReference type="Proteomes" id="UP000241247">
    <property type="component" value="Unassembled WGS sequence"/>
</dbReference>
<gene>
    <name evidence="9" type="ORF">C7449_106255</name>
</gene>
<feature type="domain" description="ABC transmembrane type-1" evidence="8">
    <location>
        <begin position="101"/>
        <end position="281"/>
    </location>
</feature>
<keyword evidence="5 7" id="KW-1133">Transmembrane helix</keyword>
<accession>A0A2T5B3M3</accession>
<reference evidence="9 10" key="1">
    <citation type="submission" date="2018-04" db="EMBL/GenBank/DDBJ databases">
        <title>Genomic Encyclopedia of Type Strains, Phase IV (KMG-IV): sequencing the most valuable type-strain genomes for metagenomic binning, comparative biology and taxonomic classification.</title>
        <authorList>
            <person name="Goeker M."/>
        </authorList>
    </citation>
    <scope>NUCLEOTIDE SEQUENCE [LARGE SCALE GENOMIC DNA]</scope>
    <source>
        <strain evidence="9 10">DSM 7138</strain>
    </source>
</reference>
<keyword evidence="6 7" id="KW-0472">Membrane</keyword>
<dbReference type="InterPro" id="IPR000515">
    <property type="entry name" value="MetI-like"/>
</dbReference>
<keyword evidence="2 7" id="KW-0813">Transport</keyword>
<evidence type="ECO:0000256" key="7">
    <source>
        <dbReference type="RuleBase" id="RU363032"/>
    </source>
</evidence>
<name>A0A2T5B3M3_MYCDI</name>
<feature type="transmembrane region" description="Helical" evidence="7">
    <location>
        <begin position="48"/>
        <end position="66"/>
    </location>
</feature>
<keyword evidence="10" id="KW-1185">Reference proteome</keyword>
<dbReference type="CDD" id="cd06261">
    <property type="entry name" value="TM_PBP2"/>
    <property type="match status" value="1"/>
</dbReference>
<evidence type="ECO:0000256" key="5">
    <source>
        <dbReference type="ARBA" id="ARBA00022989"/>
    </source>
</evidence>
<feature type="transmembrane region" description="Helical" evidence="7">
    <location>
        <begin position="141"/>
        <end position="160"/>
    </location>
</feature>
<dbReference type="Gene3D" id="1.10.3720.10">
    <property type="entry name" value="MetI-like"/>
    <property type="match status" value="1"/>
</dbReference>
<dbReference type="SUPFAM" id="SSF161098">
    <property type="entry name" value="MetI-like"/>
    <property type="match status" value="1"/>
</dbReference>
<keyword evidence="4 7" id="KW-0812">Transmembrane</keyword>
<dbReference type="GO" id="GO:0005886">
    <property type="term" value="C:plasma membrane"/>
    <property type="evidence" value="ECO:0007669"/>
    <property type="project" value="UniProtKB-SubCell"/>
</dbReference>
<proteinExistence type="inferred from homology"/>
<dbReference type="PANTHER" id="PTHR30151">
    <property type="entry name" value="ALKANE SULFONATE ABC TRANSPORTER-RELATED, MEMBRANE SUBUNIT"/>
    <property type="match status" value="1"/>
</dbReference>
<dbReference type="PROSITE" id="PS50928">
    <property type="entry name" value="ABC_TM1"/>
    <property type="match status" value="1"/>
</dbReference>
<sequence>MSASTVQEAIVERATGAGGRSELNESPIYVPPRARIFEFRSKPSPARAAVFAAVGLGAFFLVWQLGHYFSSDVNQKFFPSPVQVLTALYTLFAANNFLADVLKSCYRVFASFALAALVAVPAGLLMGSFKSVRALLGPLVSAWRYLPAASFIPLLLVWFGPNDTSKLALLFLGVIFFLIALVVDNTEAVPNEFIEAGLTMGASRSKTLMDIIIPAAAPAIMDSLRNMIAVSWTYLVIAEIVGAQDGIGAVMMRAGRFLKVDIIMAGILMIGILGVFTDVLFRTIARLSMPWAFKR</sequence>
<evidence type="ECO:0000256" key="2">
    <source>
        <dbReference type="ARBA" id="ARBA00022448"/>
    </source>
</evidence>
<dbReference type="PANTHER" id="PTHR30151:SF0">
    <property type="entry name" value="ABC TRANSPORTER PERMEASE PROTEIN MJ0413-RELATED"/>
    <property type="match status" value="1"/>
</dbReference>
<comment type="similarity">
    <text evidence="7">Belongs to the binding-protein-dependent transport system permease family.</text>
</comment>
<evidence type="ECO:0000256" key="3">
    <source>
        <dbReference type="ARBA" id="ARBA00022475"/>
    </source>
</evidence>
<evidence type="ECO:0000259" key="8">
    <source>
        <dbReference type="PROSITE" id="PS50928"/>
    </source>
</evidence>
<feature type="transmembrane region" description="Helical" evidence="7">
    <location>
        <begin position="105"/>
        <end position="129"/>
    </location>
</feature>
<dbReference type="InterPro" id="IPR035906">
    <property type="entry name" value="MetI-like_sf"/>
</dbReference>
<feature type="transmembrane region" description="Helical" evidence="7">
    <location>
        <begin position="167"/>
        <end position="183"/>
    </location>
</feature>
<dbReference type="RefSeq" id="WP_108003888.1">
    <property type="nucleotide sequence ID" value="NZ_JBHEEX010000005.1"/>
</dbReference>
<evidence type="ECO:0000313" key="9">
    <source>
        <dbReference type="EMBL" id="PTM93569.1"/>
    </source>
</evidence>